<reference evidence="7" key="1">
    <citation type="journal article" date="2017" name="Proc. Natl. Acad. Sci. U.S.A.">
        <title>Simulation of Deepwater Horizon oil plume reveals substrate specialization within a complex community of hydrocarbon degraders.</title>
        <authorList>
            <person name="Hu P."/>
            <person name="Dubinsky E.A."/>
            <person name="Probst A.J."/>
            <person name="Wang J."/>
            <person name="Sieber C.M.K."/>
            <person name="Tom L.M."/>
            <person name="Gardinali P."/>
            <person name="Banfield J.F."/>
            <person name="Atlas R.M."/>
            <person name="Andersen G.L."/>
        </authorList>
    </citation>
    <scope>NUCLEOTIDE SEQUENCE [LARGE SCALE GENOMIC DNA]</scope>
</reference>
<dbReference type="Pfam" id="PF00440">
    <property type="entry name" value="TetR_N"/>
    <property type="match status" value="1"/>
</dbReference>
<dbReference type="Gene3D" id="1.10.10.60">
    <property type="entry name" value="Homeodomain-like"/>
    <property type="match status" value="1"/>
</dbReference>
<dbReference type="InterPro" id="IPR009057">
    <property type="entry name" value="Homeodomain-like_sf"/>
</dbReference>
<accession>A0A1Y5E9U2</accession>
<evidence type="ECO:0000256" key="4">
    <source>
        <dbReference type="PROSITE-ProRule" id="PRU00335"/>
    </source>
</evidence>
<dbReference type="SUPFAM" id="SSF46689">
    <property type="entry name" value="Homeodomain-like"/>
    <property type="match status" value="1"/>
</dbReference>
<organism evidence="6 7">
    <name type="scientific">Colwellia psychrerythraea</name>
    <name type="common">Vibrio psychroerythus</name>
    <dbReference type="NCBI Taxonomy" id="28229"/>
    <lineage>
        <taxon>Bacteria</taxon>
        <taxon>Pseudomonadati</taxon>
        <taxon>Pseudomonadota</taxon>
        <taxon>Gammaproteobacteria</taxon>
        <taxon>Alteromonadales</taxon>
        <taxon>Colwelliaceae</taxon>
        <taxon>Colwellia</taxon>
    </lineage>
</organism>
<dbReference type="SUPFAM" id="SSF48498">
    <property type="entry name" value="Tetracyclin repressor-like, C-terminal domain"/>
    <property type="match status" value="1"/>
</dbReference>
<evidence type="ECO:0000313" key="6">
    <source>
        <dbReference type="EMBL" id="OUR78196.1"/>
    </source>
</evidence>
<keyword evidence="1" id="KW-0805">Transcription regulation</keyword>
<name>A0A1Y5E9U2_COLPS</name>
<dbReference type="PANTHER" id="PTHR47506:SF7">
    <property type="entry name" value="TRANSCRIPTIONAL REGULATORY PROTEIN"/>
    <property type="match status" value="1"/>
</dbReference>
<evidence type="ECO:0000256" key="2">
    <source>
        <dbReference type="ARBA" id="ARBA00023125"/>
    </source>
</evidence>
<dbReference type="Gene3D" id="1.10.357.10">
    <property type="entry name" value="Tetracycline Repressor, domain 2"/>
    <property type="match status" value="1"/>
</dbReference>
<feature type="DNA-binding region" description="H-T-H motif" evidence="4">
    <location>
        <begin position="31"/>
        <end position="50"/>
    </location>
</feature>
<dbReference type="InterPro" id="IPR036271">
    <property type="entry name" value="Tet_transcr_reg_TetR-rel_C_sf"/>
</dbReference>
<dbReference type="PROSITE" id="PS50977">
    <property type="entry name" value="HTH_TETR_2"/>
    <property type="match status" value="1"/>
</dbReference>
<dbReference type="InterPro" id="IPR001647">
    <property type="entry name" value="HTH_TetR"/>
</dbReference>
<dbReference type="GO" id="GO:0003677">
    <property type="term" value="F:DNA binding"/>
    <property type="evidence" value="ECO:0007669"/>
    <property type="project" value="UniProtKB-UniRule"/>
</dbReference>
<evidence type="ECO:0000256" key="1">
    <source>
        <dbReference type="ARBA" id="ARBA00023015"/>
    </source>
</evidence>
<evidence type="ECO:0000313" key="7">
    <source>
        <dbReference type="Proteomes" id="UP000243053"/>
    </source>
</evidence>
<evidence type="ECO:0000259" key="5">
    <source>
        <dbReference type="PROSITE" id="PS50977"/>
    </source>
</evidence>
<dbReference type="PRINTS" id="PR00455">
    <property type="entry name" value="HTHTETR"/>
</dbReference>
<dbReference type="Proteomes" id="UP000243053">
    <property type="component" value="Unassembled WGS sequence"/>
</dbReference>
<gene>
    <name evidence="6" type="ORF">A9Q75_14140</name>
</gene>
<dbReference type="EMBL" id="MAAF01000083">
    <property type="protein sequence ID" value="OUR78196.1"/>
    <property type="molecule type" value="Genomic_DNA"/>
</dbReference>
<dbReference type="PANTHER" id="PTHR47506">
    <property type="entry name" value="TRANSCRIPTIONAL REGULATORY PROTEIN"/>
    <property type="match status" value="1"/>
</dbReference>
<proteinExistence type="predicted"/>
<keyword evidence="2 4" id="KW-0238">DNA-binding</keyword>
<keyword evidence="3" id="KW-0804">Transcription</keyword>
<feature type="domain" description="HTH tetR-type" evidence="5">
    <location>
        <begin position="8"/>
        <end position="68"/>
    </location>
</feature>
<sequence>MTKVSKKEETRKRIINAASQAFRGNGYAGIGVDGIAKEAGVTSGAFYAHLGSKEGAFEVALSVGLDEVITAIPEFQHQHGKQWLVAFSEYYLSQSHRENLSCGCAMTTLSPEVVRAKPKLQSIYEEKMKEIVELMAQGLDDSPDECIAKAWALLGVLIGGLTTARAVASIKTADEIATSITNAVINIAGDIKEPADLTSMK</sequence>
<evidence type="ECO:0000256" key="3">
    <source>
        <dbReference type="ARBA" id="ARBA00023163"/>
    </source>
</evidence>
<comment type="caution">
    <text evidence="6">The sequence shown here is derived from an EMBL/GenBank/DDBJ whole genome shotgun (WGS) entry which is preliminary data.</text>
</comment>
<dbReference type="AlphaFoldDB" id="A0A1Y5E9U2"/>
<protein>
    <submittedName>
        <fullName evidence="6">TetR family transcriptional regulator</fullName>
    </submittedName>
</protein>